<keyword evidence="2" id="KW-0812">Transmembrane</keyword>
<gene>
    <name evidence="3" type="ORF">TresaDRAFT_2719</name>
</gene>
<feature type="transmembrane region" description="Helical" evidence="2">
    <location>
        <begin position="63"/>
        <end position="85"/>
    </location>
</feature>
<evidence type="ECO:0000313" key="3">
    <source>
        <dbReference type="EMBL" id="EIC03101.1"/>
    </source>
</evidence>
<keyword evidence="4" id="KW-1185">Reference proteome</keyword>
<dbReference type="EMBL" id="AGRW01000023">
    <property type="protein sequence ID" value="EIC03101.1"/>
    <property type="molecule type" value="Genomic_DNA"/>
</dbReference>
<organism evidence="3 4">
    <name type="scientific">Treponema saccharophilum DSM 2985</name>
    <dbReference type="NCBI Taxonomy" id="907348"/>
    <lineage>
        <taxon>Bacteria</taxon>
        <taxon>Pseudomonadati</taxon>
        <taxon>Spirochaetota</taxon>
        <taxon>Spirochaetia</taxon>
        <taxon>Spirochaetales</taxon>
        <taxon>Treponemataceae</taxon>
        <taxon>Treponema</taxon>
    </lineage>
</organism>
<name>H7EH34_9SPIR</name>
<feature type="transmembrane region" description="Helical" evidence="2">
    <location>
        <begin position="6"/>
        <end position="24"/>
    </location>
</feature>
<sequence>MKIIFISIIVFFIICTSVVIYKLISRELKKNSAILQKIKNECKSEEERNIALNNLKKRNTKKVIVISLVFYIGLPIICFLCILVTRKNSVSNIKPIGSYGLFEQNGITYYGKHDYAIFCENNGFLTFSTYKIFDKKNKTVFETKSYEKFLNKLEDMFKNTNIKKINFYGTCLSDPGYKSLGYAINNSTLIQSHEIEKLQNGQLIHIKTVNGILINIEYLWEDMICTCKGA</sequence>
<evidence type="ECO:0000256" key="2">
    <source>
        <dbReference type="SAM" id="Phobius"/>
    </source>
</evidence>
<evidence type="ECO:0000313" key="4">
    <source>
        <dbReference type="Proteomes" id="UP000003571"/>
    </source>
</evidence>
<dbReference type="Proteomes" id="UP000003571">
    <property type="component" value="Unassembled WGS sequence"/>
</dbReference>
<evidence type="ECO:0000256" key="1">
    <source>
        <dbReference type="SAM" id="Coils"/>
    </source>
</evidence>
<protein>
    <submittedName>
        <fullName evidence="3">Uncharacterized protein</fullName>
    </submittedName>
</protein>
<dbReference type="STRING" id="907348.TresaDRAFT_2719"/>
<comment type="caution">
    <text evidence="3">The sequence shown here is derived from an EMBL/GenBank/DDBJ whole genome shotgun (WGS) entry which is preliminary data.</text>
</comment>
<reference evidence="3 4" key="1">
    <citation type="submission" date="2011-09" db="EMBL/GenBank/DDBJ databases">
        <title>The draft genome of Treponema saccharophilum DSM 2985.</title>
        <authorList>
            <consortium name="US DOE Joint Genome Institute (JGI-PGF)"/>
            <person name="Lucas S."/>
            <person name="Copeland A."/>
            <person name="Lapidus A."/>
            <person name="Glavina del Rio T."/>
            <person name="Dalin E."/>
            <person name="Tice H."/>
            <person name="Bruce D."/>
            <person name="Goodwin L."/>
            <person name="Pitluck S."/>
            <person name="Peters L."/>
            <person name="Kyrpides N."/>
            <person name="Mavromatis K."/>
            <person name="Ivanova N."/>
            <person name="Markowitz V."/>
            <person name="Cheng J.-F."/>
            <person name="Hugenholtz P."/>
            <person name="Woyke T."/>
            <person name="Wu D."/>
            <person name="Gronow S."/>
            <person name="Wellnitz S."/>
            <person name="Brambilla E."/>
            <person name="Klenk H.-P."/>
            <person name="Eisen J.A."/>
        </authorList>
    </citation>
    <scope>NUCLEOTIDE SEQUENCE [LARGE SCALE GENOMIC DNA]</scope>
    <source>
        <strain evidence="3 4">DSM 2985</strain>
    </source>
</reference>
<accession>H7EH34</accession>
<keyword evidence="2" id="KW-0472">Membrane</keyword>
<feature type="coiled-coil region" evidence="1">
    <location>
        <begin position="28"/>
        <end position="55"/>
    </location>
</feature>
<keyword evidence="2" id="KW-1133">Transmembrane helix</keyword>
<keyword evidence="1" id="KW-0175">Coiled coil</keyword>
<dbReference type="AlphaFoldDB" id="H7EH34"/>
<proteinExistence type="predicted"/>